<keyword evidence="2" id="KW-0067">ATP-binding</keyword>
<dbReference type="Proteomes" id="UP001211907">
    <property type="component" value="Unassembled WGS sequence"/>
</dbReference>
<dbReference type="Gene3D" id="3.30.420.40">
    <property type="match status" value="1"/>
</dbReference>
<proteinExistence type="predicted"/>
<gene>
    <name evidence="3" type="primary">HSPA12A_2</name>
    <name evidence="3" type="ORF">HK100_004047</name>
</gene>
<dbReference type="EMBL" id="JADGJH010002054">
    <property type="protein sequence ID" value="KAJ3104489.1"/>
    <property type="molecule type" value="Genomic_DNA"/>
</dbReference>
<reference evidence="3" key="1">
    <citation type="submission" date="2020-05" db="EMBL/GenBank/DDBJ databases">
        <title>Phylogenomic resolution of chytrid fungi.</title>
        <authorList>
            <person name="Stajich J.E."/>
            <person name="Amses K."/>
            <person name="Simmons R."/>
            <person name="Seto K."/>
            <person name="Myers J."/>
            <person name="Bonds A."/>
            <person name="Quandt C.A."/>
            <person name="Barry K."/>
            <person name="Liu P."/>
            <person name="Grigoriev I."/>
            <person name="Longcore J.E."/>
            <person name="James T.Y."/>
        </authorList>
    </citation>
    <scope>NUCLEOTIDE SEQUENCE</scope>
    <source>
        <strain evidence="3">JEL0513</strain>
    </source>
</reference>
<comment type="caution">
    <text evidence="3">The sequence shown here is derived from an EMBL/GenBank/DDBJ whole genome shotgun (WGS) entry which is preliminary data.</text>
</comment>
<protein>
    <submittedName>
        <fullName evidence="3">Heat shock 70 kDa protein 12A</fullName>
    </submittedName>
</protein>
<dbReference type="SUPFAM" id="SSF53067">
    <property type="entry name" value="Actin-like ATPase domain"/>
    <property type="match status" value="1"/>
</dbReference>
<evidence type="ECO:0000313" key="4">
    <source>
        <dbReference type="Proteomes" id="UP001211907"/>
    </source>
</evidence>
<keyword evidence="1" id="KW-0547">Nucleotide-binding</keyword>
<dbReference type="PANTHER" id="PTHR14187:SF5">
    <property type="entry name" value="HEAT SHOCK 70 KDA PROTEIN 12A"/>
    <property type="match status" value="1"/>
</dbReference>
<keyword evidence="3" id="KW-0346">Stress response</keyword>
<evidence type="ECO:0000256" key="2">
    <source>
        <dbReference type="ARBA" id="ARBA00022840"/>
    </source>
</evidence>
<dbReference type="PANTHER" id="PTHR14187">
    <property type="entry name" value="ALPHA KINASE/ELONGATION FACTOR 2 KINASE"/>
    <property type="match status" value="1"/>
</dbReference>
<dbReference type="AlphaFoldDB" id="A0AAD5SUW6"/>
<dbReference type="InterPro" id="IPR013126">
    <property type="entry name" value="Hsp_70_fam"/>
</dbReference>
<dbReference type="InterPro" id="IPR043129">
    <property type="entry name" value="ATPase_NBD"/>
</dbReference>
<dbReference type="GO" id="GO:0005524">
    <property type="term" value="F:ATP binding"/>
    <property type="evidence" value="ECO:0007669"/>
    <property type="project" value="UniProtKB-KW"/>
</dbReference>
<evidence type="ECO:0000313" key="3">
    <source>
        <dbReference type="EMBL" id="KAJ3104489.1"/>
    </source>
</evidence>
<keyword evidence="4" id="KW-1185">Reference proteome</keyword>
<accession>A0AAD5SUW6</accession>
<dbReference type="Pfam" id="PF00012">
    <property type="entry name" value="HSP70"/>
    <property type="match status" value="1"/>
</dbReference>
<evidence type="ECO:0000256" key="1">
    <source>
        <dbReference type="ARBA" id="ARBA00022741"/>
    </source>
</evidence>
<sequence>MDVVARKKAIYLHNFKMQLYVTDSNRNINSITVVRDEVTGVTVPAVQAIAACLNFVKTAALENISGIVSINHHEVLWIVTIPAIWTMDAQQLMKEASSLAGLTDSDKFSLVLEPEAASMWCLADSKNDMHTGDTYIVADCGGGTIDVTVHEVTGSNSSAVKETRDEATYTDELPEWDAYRDFYNHQISQLRH</sequence>
<dbReference type="GO" id="GO:0140662">
    <property type="term" value="F:ATP-dependent protein folding chaperone"/>
    <property type="evidence" value="ECO:0007669"/>
    <property type="project" value="InterPro"/>
</dbReference>
<organism evidence="3 4">
    <name type="scientific">Physocladia obscura</name>
    <dbReference type="NCBI Taxonomy" id="109957"/>
    <lineage>
        <taxon>Eukaryota</taxon>
        <taxon>Fungi</taxon>
        <taxon>Fungi incertae sedis</taxon>
        <taxon>Chytridiomycota</taxon>
        <taxon>Chytridiomycota incertae sedis</taxon>
        <taxon>Chytridiomycetes</taxon>
        <taxon>Chytridiales</taxon>
        <taxon>Chytriomycetaceae</taxon>
        <taxon>Physocladia</taxon>
    </lineage>
</organism>
<name>A0AAD5SUW6_9FUNG</name>